<keyword evidence="3" id="KW-0862">Zinc</keyword>
<evidence type="ECO:0000256" key="3">
    <source>
        <dbReference type="ARBA" id="ARBA00022833"/>
    </source>
</evidence>
<name>A0ABQ4YQ14_9ASTR</name>
<evidence type="ECO:0000256" key="2">
    <source>
        <dbReference type="ARBA" id="ARBA00022771"/>
    </source>
</evidence>
<keyword evidence="7" id="KW-1185">Reference proteome</keyword>
<proteinExistence type="predicted"/>
<gene>
    <name evidence="6" type="ORF">Tco_0729392</name>
</gene>
<dbReference type="PROSITE" id="PS51999">
    <property type="entry name" value="ZF_GRF"/>
    <property type="match status" value="1"/>
</dbReference>
<accession>A0ABQ4YQ14</accession>
<dbReference type="EMBL" id="BQNB010010603">
    <property type="protein sequence ID" value="GJS79511.1"/>
    <property type="molecule type" value="Genomic_DNA"/>
</dbReference>
<evidence type="ECO:0000256" key="1">
    <source>
        <dbReference type="ARBA" id="ARBA00022723"/>
    </source>
</evidence>
<keyword evidence="2 4" id="KW-0863">Zinc-finger</keyword>
<dbReference type="Proteomes" id="UP001151760">
    <property type="component" value="Unassembled WGS sequence"/>
</dbReference>
<evidence type="ECO:0000313" key="6">
    <source>
        <dbReference type="EMBL" id="GJS79511.1"/>
    </source>
</evidence>
<protein>
    <submittedName>
        <fullName evidence="6">Zinc finger, GRF-type containing protein</fullName>
    </submittedName>
</protein>
<reference evidence="6" key="2">
    <citation type="submission" date="2022-01" db="EMBL/GenBank/DDBJ databases">
        <authorList>
            <person name="Yamashiro T."/>
            <person name="Shiraishi A."/>
            <person name="Satake H."/>
            <person name="Nakayama K."/>
        </authorList>
    </citation>
    <scope>NUCLEOTIDE SEQUENCE</scope>
</reference>
<evidence type="ECO:0000259" key="5">
    <source>
        <dbReference type="PROSITE" id="PS51999"/>
    </source>
</evidence>
<organism evidence="6 7">
    <name type="scientific">Tanacetum coccineum</name>
    <dbReference type="NCBI Taxonomy" id="301880"/>
    <lineage>
        <taxon>Eukaryota</taxon>
        <taxon>Viridiplantae</taxon>
        <taxon>Streptophyta</taxon>
        <taxon>Embryophyta</taxon>
        <taxon>Tracheophyta</taxon>
        <taxon>Spermatophyta</taxon>
        <taxon>Magnoliopsida</taxon>
        <taxon>eudicotyledons</taxon>
        <taxon>Gunneridae</taxon>
        <taxon>Pentapetalae</taxon>
        <taxon>asterids</taxon>
        <taxon>campanulids</taxon>
        <taxon>Asterales</taxon>
        <taxon>Asteraceae</taxon>
        <taxon>Asteroideae</taxon>
        <taxon>Anthemideae</taxon>
        <taxon>Anthemidinae</taxon>
        <taxon>Tanacetum</taxon>
    </lineage>
</organism>
<reference evidence="6" key="1">
    <citation type="journal article" date="2022" name="Int. J. Mol. Sci.">
        <title>Draft Genome of Tanacetum Coccineum: Genomic Comparison of Closely Related Tanacetum-Family Plants.</title>
        <authorList>
            <person name="Yamashiro T."/>
            <person name="Shiraishi A."/>
            <person name="Nakayama K."/>
            <person name="Satake H."/>
        </authorList>
    </citation>
    <scope>NUCLEOTIDE SEQUENCE</scope>
</reference>
<comment type="caution">
    <text evidence="6">The sequence shown here is derived from an EMBL/GenBank/DDBJ whole genome shotgun (WGS) entry which is preliminary data.</text>
</comment>
<dbReference type="PANTHER" id="PTHR33248">
    <property type="entry name" value="ZINC ION-BINDING PROTEIN"/>
    <property type="match status" value="1"/>
</dbReference>
<evidence type="ECO:0000256" key="4">
    <source>
        <dbReference type="PROSITE-ProRule" id="PRU01343"/>
    </source>
</evidence>
<evidence type="ECO:0000313" key="7">
    <source>
        <dbReference type="Proteomes" id="UP001151760"/>
    </source>
</evidence>
<sequence length="181" mass="21329">MVCCTCGLEAVIRTSWTNRNPGRCFYGCPTLSPKPVSTYLRWYDTPIVSKRNSCKPKGKLSKQMKPFTYEALGAPQVIYKAVFVEVIELKKELPFISSIMDVIFKELCKREIRQFLDIIDERRSFIREFEQRLPTNVMAYKTRQELKCHQKDDMIRAMEMRSTTLQLHHQAMKGFHFYKSL</sequence>
<keyword evidence="1" id="KW-0479">Metal-binding</keyword>
<feature type="domain" description="GRF-type" evidence="5">
    <location>
        <begin position="4"/>
        <end position="46"/>
    </location>
</feature>
<dbReference type="InterPro" id="IPR010666">
    <property type="entry name" value="Znf_GRF"/>
</dbReference>
<dbReference type="Pfam" id="PF06839">
    <property type="entry name" value="Zn_ribbon_GRF"/>
    <property type="match status" value="1"/>
</dbReference>